<evidence type="ECO:0000256" key="1">
    <source>
        <dbReference type="ARBA" id="ARBA00005380"/>
    </source>
</evidence>
<gene>
    <name evidence="10" type="primary">pfkB</name>
    <name evidence="10" type="ORF">CLOHIR_00694</name>
</gene>
<keyword evidence="4 8" id="KW-0418">Kinase</keyword>
<dbReference type="OrthoDB" id="9801219at2"/>
<dbReference type="Pfam" id="PF00294">
    <property type="entry name" value="PfkB"/>
    <property type="match status" value="1"/>
</dbReference>
<evidence type="ECO:0000313" key="11">
    <source>
        <dbReference type="Proteomes" id="UP000003178"/>
    </source>
</evidence>
<reference evidence="10 11" key="1">
    <citation type="submission" date="2008-09" db="EMBL/GenBank/DDBJ databases">
        <authorList>
            <person name="Fulton L."/>
            <person name="Clifton S."/>
            <person name="Fulton B."/>
            <person name="Xu J."/>
            <person name="Minx P."/>
            <person name="Pepin K.H."/>
            <person name="Johnson M."/>
            <person name="Thiruvilangam P."/>
            <person name="Bhonagiri V."/>
            <person name="Nash W.E."/>
            <person name="Mardis E.R."/>
            <person name="Wilson R.K."/>
        </authorList>
    </citation>
    <scope>NUCLEOTIDE SEQUENCE [LARGE SCALE GENOMIC DNA]</scope>
    <source>
        <strain evidence="10 11">DSM 13275</strain>
    </source>
</reference>
<comment type="catalytic activity">
    <reaction evidence="6 8">
        <text>beta-D-fructose 1-phosphate + ATP = beta-D-fructose 1,6-bisphosphate + ADP + H(+)</text>
        <dbReference type="Rhea" id="RHEA:14213"/>
        <dbReference type="ChEBI" id="CHEBI:15378"/>
        <dbReference type="ChEBI" id="CHEBI:30616"/>
        <dbReference type="ChEBI" id="CHEBI:32966"/>
        <dbReference type="ChEBI" id="CHEBI:138881"/>
        <dbReference type="ChEBI" id="CHEBI:456216"/>
        <dbReference type="EC" id="2.7.1.56"/>
    </reaction>
</comment>
<evidence type="ECO:0000259" key="9">
    <source>
        <dbReference type="Pfam" id="PF00294"/>
    </source>
</evidence>
<dbReference type="GO" id="GO:0008662">
    <property type="term" value="F:1-phosphofructokinase activity"/>
    <property type="evidence" value="ECO:0007669"/>
    <property type="project" value="UniProtKB-UniRule"/>
</dbReference>
<dbReference type="AlphaFoldDB" id="B6FXU3"/>
<dbReference type="CDD" id="cd01164">
    <property type="entry name" value="FruK_PfkB_like"/>
    <property type="match status" value="1"/>
</dbReference>
<evidence type="ECO:0000256" key="2">
    <source>
        <dbReference type="ARBA" id="ARBA00022679"/>
    </source>
</evidence>
<dbReference type="GO" id="GO:2001059">
    <property type="term" value="P:D-tagatose 6-phosphate catabolic process"/>
    <property type="evidence" value="ECO:0007669"/>
    <property type="project" value="UniProtKB-UniPathway"/>
</dbReference>
<dbReference type="eggNOG" id="COG1105">
    <property type="taxonomic scope" value="Bacteria"/>
</dbReference>
<dbReference type="PIRSF" id="PIRSF000535">
    <property type="entry name" value="1PFK/6PFK/LacC"/>
    <property type="match status" value="1"/>
</dbReference>
<dbReference type="UniPathway" id="UPA00704">
    <property type="reaction ID" value="UER00715"/>
</dbReference>
<comment type="function">
    <text evidence="8">Catalyzes the ATP-dependent phosphorylation of fructose-l-phosphate to fructose-l,6-bisphosphate.</text>
</comment>
<accession>B6FXU3</accession>
<dbReference type="InterPro" id="IPR017583">
    <property type="entry name" value="Tagatose/fructose_Pkinase"/>
</dbReference>
<dbReference type="NCBIfam" id="TIGR03168">
    <property type="entry name" value="1-PFK"/>
    <property type="match status" value="1"/>
</dbReference>
<comment type="caution">
    <text evidence="10">The sequence shown here is derived from an EMBL/GenBank/DDBJ whole genome shotgun (WGS) entry which is preliminary data.</text>
</comment>
<comment type="catalytic activity">
    <reaction evidence="7">
        <text>D-tagatofuranose 6-phosphate + ATP = D-tagatofuranose 1,6-bisphosphate + ADP + H(+)</text>
        <dbReference type="Rhea" id="RHEA:12420"/>
        <dbReference type="ChEBI" id="CHEBI:15378"/>
        <dbReference type="ChEBI" id="CHEBI:30616"/>
        <dbReference type="ChEBI" id="CHEBI:58694"/>
        <dbReference type="ChEBI" id="CHEBI:58695"/>
        <dbReference type="ChEBI" id="CHEBI:456216"/>
        <dbReference type="EC" id="2.7.1.144"/>
    </reaction>
</comment>
<dbReference type="Gene3D" id="3.40.1190.20">
    <property type="match status" value="1"/>
</dbReference>
<keyword evidence="7" id="KW-0423">Lactose metabolism</keyword>
<dbReference type="PROSITE" id="PS00583">
    <property type="entry name" value="PFKB_KINASES_1"/>
    <property type="match status" value="1"/>
</dbReference>
<dbReference type="InterPro" id="IPR022463">
    <property type="entry name" value="1-PFruKinase"/>
</dbReference>
<comment type="pathway">
    <text evidence="7">Carbohydrate metabolism; D-tagatose 6-phosphate degradation; D-glyceraldehyde 3-phosphate and glycerone phosphate from D-tagatose 6-phosphate: step 1/2.</text>
</comment>
<dbReference type="GO" id="GO:0016052">
    <property type="term" value="P:carbohydrate catabolic process"/>
    <property type="evidence" value="ECO:0007669"/>
    <property type="project" value="UniProtKB-ARBA"/>
</dbReference>
<keyword evidence="3 7" id="KW-0547">Nucleotide-binding</keyword>
<dbReference type="GO" id="GO:0044281">
    <property type="term" value="P:small molecule metabolic process"/>
    <property type="evidence" value="ECO:0007669"/>
    <property type="project" value="UniProtKB-ARBA"/>
</dbReference>
<dbReference type="Proteomes" id="UP000003178">
    <property type="component" value="Unassembled WGS sequence"/>
</dbReference>
<dbReference type="InterPro" id="IPR002173">
    <property type="entry name" value="Carboh/pur_kinase_PfkB_CS"/>
</dbReference>
<organism evidence="10 11">
    <name type="scientific">Peptacetobacter hiranonis (strain DSM 13275 / JCM 10541 / KCTC 15199 / TO-931)</name>
    <name type="common">Clostridium hiranonis</name>
    <dbReference type="NCBI Taxonomy" id="500633"/>
    <lineage>
        <taxon>Bacteria</taxon>
        <taxon>Bacillati</taxon>
        <taxon>Bacillota</taxon>
        <taxon>Clostridia</taxon>
        <taxon>Peptostreptococcales</taxon>
        <taxon>Peptostreptococcaceae</taxon>
        <taxon>Peptacetobacter</taxon>
    </lineage>
</organism>
<evidence type="ECO:0000256" key="3">
    <source>
        <dbReference type="ARBA" id="ARBA00022741"/>
    </source>
</evidence>
<dbReference type="NCBIfam" id="TIGR03828">
    <property type="entry name" value="pfkB"/>
    <property type="match status" value="1"/>
</dbReference>
<evidence type="ECO:0000256" key="6">
    <source>
        <dbReference type="ARBA" id="ARBA00047745"/>
    </source>
</evidence>
<sequence length="314" mass="34120">MITTVTLNVSLDKAYRINTVVESGKVIRVSSCNNTAGGKGLNVSRVVDICGEKVLATGFVGGNIGNLVEELLEKDNIDNKFVHVKSETRNCINILDENNISTEFLESGEMIYDNEVEKFISEFDKIIDLSDVITISGSIPKGVPIDIYSTLIKMIKEKGKKVILDTSNQPLKEGIKALPTMIKPNSEEIEMLLGLSISNKTELLESAVNLHKKGIELVVVSLGKDGALLVCDEGIYHGKPPKLEVVNTVGCGDSMVAAFAVGLSRGYSYKECLKYAVSISAANAMSLSTGSFEKETAEEIYNNVEIKDIDFNIE</sequence>
<comment type="similarity">
    <text evidence="7">Belongs to the carbohydrate kinase PfkB family. LacC subfamily.</text>
</comment>
<dbReference type="EC" id="2.7.1.144" evidence="7"/>
<evidence type="ECO:0000256" key="4">
    <source>
        <dbReference type="ARBA" id="ARBA00022777"/>
    </source>
</evidence>
<proteinExistence type="inferred from homology"/>
<name>B6FXU3_PEPHT</name>
<evidence type="ECO:0000256" key="7">
    <source>
        <dbReference type="PIRNR" id="PIRNR000535"/>
    </source>
</evidence>
<comment type="similarity">
    <text evidence="1">Belongs to the carbohydrate kinase pfkB family.</text>
</comment>
<dbReference type="SUPFAM" id="SSF53613">
    <property type="entry name" value="Ribokinase-like"/>
    <property type="match status" value="1"/>
</dbReference>
<reference evidence="10 11" key="2">
    <citation type="submission" date="2008-10" db="EMBL/GenBank/DDBJ databases">
        <title>Draft genome sequence of Clostridium hiranonis (DSM 13275).</title>
        <authorList>
            <person name="Sudarsanam P."/>
            <person name="Ley R."/>
            <person name="Guruge J."/>
            <person name="Turnbaugh P.J."/>
            <person name="Mahowald M."/>
            <person name="Liep D."/>
            <person name="Gordon J."/>
        </authorList>
    </citation>
    <scope>NUCLEOTIDE SEQUENCE [LARGE SCALE GENOMIC DNA]</scope>
    <source>
        <strain evidence="10 11">DSM 13275</strain>
    </source>
</reference>
<dbReference type="GO" id="GO:0005988">
    <property type="term" value="P:lactose metabolic process"/>
    <property type="evidence" value="ECO:0007669"/>
    <property type="project" value="UniProtKB-KW"/>
</dbReference>
<dbReference type="FunFam" id="3.40.1190.20:FF:000001">
    <property type="entry name" value="Phosphofructokinase"/>
    <property type="match status" value="1"/>
</dbReference>
<dbReference type="EMBL" id="ABWP01000028">
    <property type="protein sequence ID" value="EEA85658.1"/>
    <property type="molecule type" value="Genomic_DNA"/>
</dbReference>
<dbReference type="PANTHER" id="PTHR46566:SF2">
    <property type="entry name" value="ATP-DEPENDENT 6-PHOSPHOFRUCTOKINASE ISOZYME 2"/>
    <property type="match status" value="1"/>
</dbReference>
<keyword evidence="11" id="KW-1185">Reference proteome</keyword>
<keyword evidence="5 7" id="KW-0067">ATP-binding</keyword>
<dbReference type="GO" id="GO:0005829">
    <property type="term" value="C:cytosol"/>
    <property type="evidence" value="ECO:0007669"/>
    <property type="project" value="TreeGrafter"/>
</dbReference>
<evidence type="ECO:0000256" key="8">
    <source>
        <dbReference type="RuleBase" id="RU369061"/>
    </source>
</evidence>
<dbReference type="STRING" id="500633.CLOHIR_00694"/>
<dbReference type="InterPro" id="IPR029056">
    <property type="entry name" value="Ribokinase-like"/>
</dbReference>
<evidence type="ECO:0000256" key="5">
    <source>
        <dbReference type="ARBA" id="ARBA00022840"/>
    </source>
</evidence>
<feature type="domain" description="Carbohydrate kinase PfkB" evidence="9">
    <location>
        <begin position="6"/>
        <end position="291"/>
    </location>
</feature>
<dbReference type="GO" id="GO:0009024">
    <property type="term" value="F:tagatose-6-phosphate kinase activity"/>
    <property type="evidence" value="ECO:0007669"/>
    <property type="project" value="UniProtKB-EC"/>
</dbReference>
<dbReference type="GO" id="GO:0005524">
    <property type="term" value="F:ATP binding"/>
    <property type="evidence" value="ECO:0007669"/>
    <property type="project" value="UniProtKB-UniRule"/>
</dbReference>
<evidence type="ECO:0000313" key="10">
    <source>
        <dbReference type="EMBL" id="EEA85658.1"/>
    </source>
</evidence>
<dbReference type="PANTHER" id="PTHR46566">
    <property type="entry name" value="1-PHOSPHOFRUCTOKINASE-RELATED"/>
    <property type="match status" value="1"/>
</dbReference>
<keyword evidence="2 7" id="KW-0808">Transferase</keyword>
<dbReference type="InterPro" id="IPR011611">
    <property type="entry name" value="PfkB_dom"/>
</dbReference>
<dbReference type="RefSeq" id="WP_006439605.1">
    <property type="nucleotide sequence ID" value="NZ_DS995356.1"/>
</dbReference>
<protein>
    <recommendedName>
        <fullName evidence="7">Tagatose-6-phosphate kinase</fullName>
        <ecNumber evidence="7">2.7.1.144</ecNumber>
    </recommendedName>
</protein>
<dbReference type="HOGENOM" id="CLU_050013_0_2_9"/>